<dbReference type="InterPro" id="IPR011992">
    <property type="entry name" value="EF-hand-dom_pair"/>
</dbReference>
<dbReference type="Gene3D" id="1.10.238.10">
    <property type="entry name" value="EF-hand"/>
    <property type="match status" value="1"/>
</dbReference>
<dbReference type="Proteomes" id="UP001642483">
    <property type="component" value="Unassembled WGS sequence"/>
</dbReference>
<dbReference type="InterPro" id="IPR002048">
    <property type="entry name" value="EF_hand_dom"/>
</dbReference>
<gene>
    <name evidence="12" type="ORF">CVLEPA_LOCUS31812</name>
</gene>
<keyword evidence="5" id="KW-0969">Cilium</keyword>
<name>A0ABP0H4M7_CLALP</name>
<evidence type="ECO:0000259" key="10">
    <source>
        <dbReference type="PROSITE" id="PS50222"/>
    </source>
</evidence>
<dbReference type="SUPFAM" id="SSF47473">
    <property type="entry name" value="EF-hand"/>
    <property type="match status" value="1"/>
</dbReference>
<feature type="domain" description="EF-hand" evidence="10">
    <location>
        <begin position="630"/>
        <end position="665"/>
    </location>
</feature>
<evidence type="ECO:0000259" key="11">
    <source>
        <dbReference type="PROSITE" id="PS51336"/>
    </source>
</evidence>
<comment type="caution">
    <text evidence="12">The sequence shown here is derived from an EMBL/GenBank/DDBJ whole genome shotgun (WGS) entry which is preliminary data.</text>
</comment>
<evidence type="ECO:0000256" key="4">
    <source>
        <dbReference type="ARBA" id="ARBA00022846"/>
    </source>
</evidence>
<keyword evidence="3" id="KW-0677">Repeat</keyword>
<evidence type="ECO:0000256" key="5">
    <source>
        <dbReference type="ARBA" id="ARBA00023069"/>
    </source>
</evidence>
<evidence type="ECO:0000256" key="2">
    <source>
        <dbReference type="ARBA" id="ARBA00022490"/>
    </source>
</evidence>
<evidence type="ECO:0000256" key="7">
    <source>
        <dbReference type="ARBA" id="ARBA00023273"/>
    </source>
</evidence>
<feature type="domain" description="EF-hand" evidence="10">
    <location>
        <begin position="556"/>
        <end position="591"/>
    </location>
</feature>
<dbReference type="InterPro" id="IPR006602">
    <property type="entry name" value="DM10_dom"/>
</dbReference>
<comment type="subcellular location">
    <subcellularLocation>
        <location evidence="1">Cytoplasm</location>
        <location evidence="1">Cytoskeleton</location>
        <location evidence="1">Flagellum axoneme</location>
    </subcellularLocation>
</comment>
<comment type="function">
    <text evidence="8">Microtubule inner protein (MIP) part of the dynein-decorated doublet microtubules (DMTs) in cilia axoneme, which is required for motile cilia beating.</text>
</comment>
<keyword evidence="7" id="KW-0966">Cell projection</keyword>
<dbReference type="PANTHER" id="PTHR12086">
    <property type="entry name" value="EF-HAND DOMAIN C-TERMINAL CONTAINING PROTEIN"/>
    <property type="match status" value="1"/>
</dbReference>
<dbReference type="PANTHER" id="PTHR12086:SF11">
    <property type="entry name" value="EF-HAND DOMAIN-CONTAINING FAMILY MEMBER C2"/>
    <property type="match status" value="1"/>
</dbReference>
<dbReference type="EMBL" id="CAWYQH010000174">
    <property type="protein sequence ID" value="CAK8698373.1"/>
    <property type="molecule type" value="Genomic_DNA"/>
</dbReference>
<keyword evidence="2" id="KW-0963">Cytoplasm</keyword>
<sequence>MALPYLPGNSFNKNLGKEKFHKSHHFDYQNDISMLVGATKPGIGGELLLGQKHKPKHSFFPKGEGSNAPAWVAFDRQVLSFQAYYQEAVHEKREEQYRIRSCKVYFYLEDDSIQVIEPQLKNSGIPQGTLIRRHRIPLPAPNDDEFYTIEHFNVGNELVLYGKKFKLTNCDEFTKNFLCKLGVRVNTPQESPNDPYSSMRKEMEESMQALRPYERTDTLKQFLDHDRHVLRFECYWDDADSMFGDTREMVLHYFLADDTIEIREVIPPNSGRDAVPVFLKRSRLPKNAPLPLRQPGEKTDRTVLNVFGPMGHGGRYILDSLKTGAVYEDFYTSADLVLGAVLNVWGRKLILCNCDDFTKEYYKTKFGIDNFDAIKYKADQDMKIPRPIPPYNGFGSEEDSLCSCMGLIPKPPQRDFIKFMEKDRHGLESNVLRFVTFMATDNPIDKDRKFIVSYFLSDDTIAVFEPPQRNSGIIGGKFLERGRVKKPGQDTFKSQMSEYFTSEDFYVGAKIVINNFDFVISDADEYAFRYMEEHADEFPSANMSLIAEKLKKATKDKSKDIKEFFVLNDPSASGTIRYESLRNLLAQLGGFSEHEIMTIGRNYAHKLAEEVDMTLVLAVAQEKLKKKNFEDFTRLQEAFVFADVGKTGTLPAKELRTICRAFKLPLAEDILQVFMSKLSVKDAVDYKNFVSKLNWRENPVEAVQYQQLPVRFDAAWMNGEISKSAAVDSVAYHALVEDVFGK</sequence>
<keyword evidence="4" id="KW-0282">Flagellum</keyword>
<evidence type="ECO:0000256" key="8">
    <source>
        <dbReference type="ARBA" id="ARBA00035003"/>
    </source>
</evidence>
<organism evidence="12 13">
    <name type="scientific">Clavelina lepadiformis</name>
    <name type="common">Light-bulb sea squirt</name>
    <name type="synonym">Ascidia lepadiformis</name>
    <dbReference type="NCBI Taxonomy" id="159417"/>
    <lineage>
        <taxon>Eukaryota</taxon>
        <taxon>Metazoa</taxon>
        <taxon>Chordata</taxon>
        <taxon>Tunicata</taxon>
        <taxon>Ascidiacea</taxon>
        <taxon>Aplousobranchia</taxon>
        <taxon>Clavelinidae</taxon>
        <taxon>Clavelina</taxon>
    </lineage>
</organism>
<dbReference type="PROSITE" id="PS51336">
    <property type="entry name" value="DM10"/>
    <property type="match status" value="3"/>
</dbReference>
<dbReference type="Gene3D" id="2.30.29.170">
    <property type="match status" value="3"/>
</dbReference>
<evidence type="ECO:0000256" key="6">
    <source>
        <dbReference type="ARBA" id="ARBA00023212"/>
    </source>
</evidence>
<evidence type="ECO:0000313" key="13">
    <source>
        <dbReference type="Proteomes" id="UP001642483"/>
    </source>
</evidence>
<dbReference type="Pfam" id="PF06565">
    <property type="entry name" value="DM10_dom"/>
    <property type="match status" value="3"/>
</dbReference>
<evidence type="ECO:0000256" key="9">
    <source>
        <dbReference type="ARBA" id="ARBA00039880"/>
    </source>
</evidence>
<dbReference type="InterPro" id="IPR040193">
    <property type="entry name" value="EFHC1/EFHC2/EFHB"/>
</dbReference>
<keyword evidence="6" id="KW-0206">Cytoskeleton</keyword>
<protein>
    <recommendedName>
        <fullName evidence="9">EF-hand domain-containing family member C2</fullName>
    </recommendedName>
</protein>
<evidence type="ECO:0000256" key="3">
    <source>
        <dbReference type="ARBA" id="ARBA00022737"/>
    </source>
</evidence>
<feature type="domain" description="DM10" evidence="11">
    <location>
        <begin position="226"/>
        <end position="366"/>
    </location>
</feature>
<proteinExistence type="predicted"/>
<evidence type="ECO:0000313" key="12">
    <source>
        <dbReference type="EMBL" id="CAK8698373.1"/>
    </source>
</evidence>
<dbReference type="PROSITE" id="PS50222">
    <property type="entry name" value="EF_HAND_2"/>
    <property type="match status" value="2"/>
</dbReference>
<evidence type="ECO:0000256" key="1">
    <source>
        <dbReference type="ARBA" id="ARBA00004611"/>
    </source>
</evidence>
<keyword evidence="13" id="KW-1185">Reference proteome</keyword>
<accession>A0ABP0H4M7</accession>
<feature type="domain" description="DM10" evidence="11">
    <location>
        <begin position="75"/>
        <end position="182"/>
    </location>
</feature>
<dbReference type="SMART" id="SM00676">
    <property type="entry name" value="DM10"/>
    <property type="match status" value="3"/>
</dbReference>
<reference evidence="12 13" key="1">
    <citation type="submission" date="2024-02" db="EMBL/GenBank/DDBJ databases">
        <authorList>
            <person name="Daric V."/>
            <person name="Darras S."/>
        </authorList>
    </citation>
    <scope>NUCLEOTIDE SEQUENCE [LARGE SCALE GENOMIC DNA]</scope>
</reference>
<feature type="domain" description="DM10" evidence="11">
    <location>
        <begin position="428"/>
        <end position="535"/>
    </location>
</feature>